<gene>
    <name evidence="1" type="ORF">RHMOL_Rhmol08G0241300</name>
</gene>
<sequence length="740" mass="82128">MSPKTPPNIYNSFRAEIQTTTMETTTMDNDSPEQLCSSTPAAPPLPSPKDTDSSPLSPPTIVDSAPPTLPTTVDGAPPTSPNRMEGGTGLEETMKELSKDYSLSLGMEFESEEDAYEFYNDHARITGFGIRRCYCTNSKKYDQDAALAKAISIVMPDVTHGLCTFHLNQNDLKHLGHLFKDDSDFGKELNTCIFGYEDEQELEEGWKTLIKKYSLQDNMWMKKTWAIRKKWAHVYMKWLFTTGMRSTQLSESPNAKIKKFVKFDHGIVQFFTHFDRLVMEKRDNEIDSIFDSREKPPKQKLKKSPMSIEVAQFYTPPLFDLFHDEVDLSLSCKVKQHHEFEGEFSVLVENLRTFGILCGHAIKAAYEYVATGVEDMCAKVDKMLLEVGDSIDEGIEQLLPHLPVFIRSHSLHLKGTMSLNSLFTIVFLVLPLTVVPALPVLPEPDPASIQPFSATPSLAATIPAFPEQSDLAGCPLDLPDELFHGVRSACAVRSRSSDQLLRSRCCPVLAAWLYSAYSETALGIRTNRVHQTASSSSYDLPLLPDDSEACVDGFRKALNDRGIELAEPNKTCDMASCYCGIRLHPLSCPAAFTVSENGKLVGDRRSVKRLERDCSAGPGLAGCSKCLNSLYKLKEHKTGNTSKSEDRTSKMHDRDCEVMGLTWLLAMNRSAYIHTVSSVLRAIMMGTDGSDPRSCSLNIDGMPLAVDSSEVDFQSSSTTLHLPDVLSAILISLIVSTAKF</sequence>
<evidence type="ECO:0000313" key="1">
    <source>
        <dbReference type="EMBL" id="KAI8543731.1"/>
    </source>
</evidence>
<comment type="caution">
    <text evidence="1">The sequence shown here is derived from an EMBL/GenBank/DDBJ whole genome shotgun (WGS) entry which is preliminary data.</text>
</comment>
<protein>
    <submittedName>
        <fullName evidence="1">Uncharacterized protein</fullName>
    </submittedName>
</protein>
<dbReference type="Proteomes" id="UP001062846">
    <property type="component" value="Chromosome 8"/>
</dbReference>
<accession>A0ACC0MRR7</accession>
<name>A0ACC0MRR7_RHOML</name>
<evidence type="ECO:0000313" key="2">
    <source>
        <dbReference type="Proteomes" id="UP001062846"/>
    </source>
</evidence>
<dbReference type="EMBL" id="CM046395">
    <property type="protein sequence ID" value="KAI8543731.1"/>
    <property type="molecule type" value="Genomic_DNA"/>
</dbReference>
<keyword evidence="2" id="KW-1185">Reference proteome</keyword>
<reference evidence="1" key="1">
    <citation type="submission" date="2022-02" db="EMBL/GenBank/DDBJ databases">
        <title>Plant Genome Project.</title>
        <authorList>
            <person name="Zhang R.-G."/>
        </authorList>
    </citation>
    <scope>NUCLEOTIDE SEQUENCE</scope>
    <source>
        <strain evidence="1">AT1</strain>
    </source>
</reference>
<proteinExistence type="predicted"/>
<organism evidence="1 2">
    <name type="scientific">Rhododendron molle</name>
    <name type="common">Chinese azalea</name>
    <name type="synonym">Azalea mollis</name>
    <dbReference type="NCBI Taxonomy" id="49168"/>
    <lineage>
        <taxon>Eukaryota</taxon>
        <taxon>Viridiplantae</taxon>
        <taxon>Streptophyta</taxon>
        <taxon>Embryophyta</taxon>
        <taxon>Tracheophyta</taxon>
        <taxon>Spermatophyta</taxon>
        <taxon>Magnoliopsida</taxon>
        <taxon>eudicotyledons</taxon>
        <taxon>Gunneridae</taxon>
        <taxon>Pentapetalae</taxon>
        <taxon>asterids</taxon>
        <taxon>Ericales</taxon>
        <taxon>Ericaceae</taxon>
        <taxon>Ericoideae</taxon>
        <taxon>Rhodoreae</taxon>
        <taxon>Rhododendron</taxon>
    </lineage>
</organism>